<keyword evidence="1" id="KW-0732">Signal</keyword>
<protein>
    <submittedName>
        <fullName evidence="3">MBL fold metallo-hydrolase</fullName>
    </submittedName>
</protein>
<gene>
    <name evidence="3" type="ORF">E4191_00260</name>
</gene>
<proteinExistence type="predicted"/>
<dbReference type="SUPFAM" id="SSF56281">
    <property type="entry name" value="Metallo-hydrolase/oxidoreductase"/>
    <property type="match status" value="1"/>
</dbReference>
<dbReference type="Pfam" id="PF13483">
    <property type="entry name" value="Lactamase_B_3"/>
    <property type="match status" value="1"/>
</dbReference>
<organism evidence="3 4">
    <name type="scientific">Paracoccus liaowanqingii</name>
    <dbReference type="NCBI Taxonomy" id="2560053"/>
    <lineage>
        <taxon>Bacteria</taxon>
        <taxon>Pseudomonadati</taxon>
        <taxon>Pseudomonadota</taxon>
        <taxon>Alphaproteobacteria</taxon>
        <taxon>Rhodobacterales</taxon>
        <taxon>Paracoccaceae</taxon>
        <taxon>Paracoccus</taxon>
    </lineage>
</organism>
<feature type="domain" description="Metallo-beta-lactamase" evidence="2">
    <location>
        <begin position="56"/>
        <end position="231"/>
    </location>
</feature>
<dbReference type="PANTHER" id="PTHR43546">
    <property type="entry name" value="UPF0173 METAL-DEPENDENT HYDROLASE MJ1163-RELATED"/>
    <property type="match status" value="1"/>
</dbReference>
<dbReference type="KEGG" id="plia:E4191_00260"/>
<dbReference type="PANTHER" id="PTHR43546:SF3">
    <property type="entry name" value="UPF0173 METAL-DEPENDENT HYDROLASE MJ1163"/>
    <property type="match status" value="1"/>
</dbReference>
<feature type="chain" id="PRO_5020657562" evidence="1">
    <location>
        <begin position="32"/>
        <end position="264"/>
    </location>
</feature>
<dbReference type="InterPro" id="IPR006311">
    <property type="entry name" value="TAT_signal"/>
</dbReference>
<name>A0A4P7HJG2_9RHOB</name>
<dbReference type="GO" id="GO:0016787">
    <property type="term" value="F:hydrolase activity"/>
    <property type="evidence" value="ECO:0007669"/>
    <property type="project" value="UniProtKB-KW"/>
</dbReference>
<dbReference type="InterPro" id="IPR050114">
    <property type="entry name" value="UPF0173_UPF0282_UlaG_hydrolase"/>
</dbReference>
<dbReference type="InterPro" id="IPR001279">
    <property type="entry name" value="Metallo-B-lactamas"/>
</dbReference>
<feature type="signal peptide" evidence="1">
    <location>
        <begin position="1"/>
        <end position="31"/>
    </location>
</feature>
<dbReference type="SMART" id="SM00849">
    <property type="entry name" value="Lactamase_B"/>
    <property type="match status" value="1"/>
</dbReference>
<dbReference type="InterPro" id="IPR036866">
    <property type="entry name" value="RibonucZ/Hydroxyglut_hydro"/>
</dbReference>
<reference evidence="4" key="1">
    <citation type="submission" date="2019-03" db="EMBL/GenBank/DDBJ databases">
        <authorList>
            <person name="Li J."/>
        </authorList>
    </citation>
    <scope>NUCLEOTIDE SEQUENCE [LARGE SCALE GENOMIC DNA]</scope>
    <source>
        <strain evidence="4">2251</strain>
    </source>
</reference>
<dbReference type="EMBL" id="CP038439">
    <property type="protein sequence ID" value="QBX33327.1"/>
    <property type="molecule type" value="Genomic_DNA"/>
</dbReference>
<dbReference type="PROSITE" id="PS51318">
    <property type="entry name" value="TAT"/>
    <property type="match status" value="1"/>
</dbReference>
<evidence type="ECO:0000313" key="3">
    <source>
        <dbReference type="EMBL" id="QBX33327.1"/>
    </source>
</evidence>
<dbReference type="Gene3D" id="3.60.15.10">
    <property type="entry name" value="Ribonuclease Z/Hydroxyacylglutathione hydrolase-like"/>
    <property type="match status" value="1"/>
</dbReference>
<sequence>MRLTRRSGLQLAAALMGSAVIPMIAAGPARAQDASPQPGPFRHPVDGGEIVIHPVDHASMVLETPAGVVYVDPVGGAEAYADLPAPDLILITHEHGDHYDQPTLDALPEVPIIANGAVADMLPEAMAARVTAMANGDTGEALGLTIEAIPAYNITPERAQYHPQGRDNGYVLTIGGQRVLIAGDTEDTPELRALTDIHVAFLPMNLPYTMTVEQAAEAVTAFAPEVVYPYHFRDSDMAAFARLVEEGGSGAQVVVADWYPDGAA</sequence>
<evidence type="ECO:0000259" key="2">
    <source>
        <dbReference type="SMART" id="SM00849"/>
    </source>
</evidence>
<dbReference type="RefSeq" id="WP_135311626.1">
    <property type="nucleotide sequence ID" value="NZ_CP038439.1"/>
</dbReference>
<dbReference type="Proteomes" id="UP000296374">
    <property type="component" value="Chromosome"/>
</dbReference>
<accession>A0A4P7HJG2</accession>
<keyword evidence="3" id="KW-0378">Hydrolase</keyword>
<evidence type="ECO:0000256" key="1">
    <source>
        <dbReference type="SAM" id="SignalP"/>
    </source>
</evidence>
<dbReference type="AlphaFoldDB" id="A0A4P7HJG2"/>
<evidence type="ECO:0000313" key="4">
    <source>
        <dbReference type="Proteomes" id="UP000296374"/>
    </source>
</evidence>